<dbReference type="AlphaFoldDB" id="A0A7L4WEX9"/>
<reference evidence="2" key="2">
    <citation type="submission" date="2020-01" db="EMBL/GenBank/DDBJ databases">
        <authorList>
            <person name="Hilgarth M."/>
            <person name="Vogel R.F."/>
        </authorList>
    </citation>
    <scope>NUCLEOTIDE SEQUENCE</scope>
    <source>
        <strain evidence="2">TMW21897</strain>
    </source>
</reference>
<gene>
    <name evidence="3" type="ORF">BHS01_08025</name>
    <name evidence="2" type="ORF">GYN19_09260</name>
</gene>
<dbReference type="Proteomes" id="UP001522462">
    <property type="component" value="Unassembled WGS sequence"/>
</dbReference>
<evidence type="ECO:0000313" key="2">
    <source>
        <dbReference type="EMBL" id="MCJ1978137.1"/>
    </source>
</evidence>
<feature type="transmembrane region" description="Helical" evidence="1">
    <location>
        <begin position="76"/>
        <end position="98"/>
    </location>
</feature>
<keyword evidence="5" id="KW-1185">Reference proteome</keyword>
<dbReference type="EMBL" id="JAAEDA010000015">
    <property type="protein sequence ID" value="MCJ1978137.1"/>
    <property type="molecule type" value="Genomic_DNA"/>
</dbReference>
<feature type="transmembrane region" description="Helical" evidence="1">
    <location>
        <begin position="20"/>
        <end position="39"/>
    </location>
</feature>
<evidence type="ECO:0000313" key="4">
    <source>
        <dbReference type="Proteomes" id="UP000516280"/>
    </source>
</evidence>
<protein>
    <recommendedName>
        <fullName evidence="6">DUF2975 domain-containing protein</fullName>
    </recommendedName>
</protein>
<dbReference type="KEGG" id="lpaa:BHS01_08025"/>
<dbReference type="EMBL" id="CP017195">
    <property type="protein sequence ID" value="QDJ28474.1"/>
    <property type="molecule type" value="Genomic_DNA"/>
</dbReference>
<feature type="transmembrane region" description="Helical" evidence="1">
    <location>
        <begin position="155"/>
        <end position="175"/>
    </location>
</feature>
<proteinExistence type="predicted"/>
<organism evidence="3 4">
    <name type="scientific">Pseudolactococcus paracarnosus</name>
    <dbReference type="NCBI Taxonomy" id="2749962"/>
    <lineage>
        <taxon>Bacteria</taxon>
        <taxon>Bacillati</taxon>
        <taxon>Bacillota</taxon>
        <taxon>Bacilli</taxon>
        <taxon>Lactobacillales</taxon>
        <taxon>Streptococcaceae</taxon>
        <taxon>Pseudolactococcus</taxon>
    </lineage>
</organism>
<dbReference type="RefSeq" id="WP_109834141.1">
    <property type="nucleotide sequence ID" value="NZ_CP017195.1"/>
</dbReference>
<feature type="transmembrane region" description="Helical" evidence="1">
    <location>
        <begin position="127"/>
        <end position="149"/>
    </location>
</feature>
<dbReference type="Proteomes" id="UP000516280">
    <property type="component" value="Chromosome"/>
</dbReference>
<name>A0A7L4WEX9_9LACT</name>
<evidence type="ECO:0008006" key="6">
    <source>
        <dbReference type="Google" id="ProtNLM"/>
    </source>
</evidence>
<evidence type="ECO:0000313" key="5">
    <source>
        <dbReference type="Proteomes" id="UP001522462"/>
    </source>
</evidence>
<evidence type="ECO:0000313" key="3">
    <source>
        <dbReference type="EMBL" id="QDJ28474.1"/>
    </source>
</evidence>
<accession>A0A7L4WEX9</accession>
<keyword evidence="1" id="KW-1133">Transmembrane helix</keyword>
<keyword evidence="1" id="KW-0472">Membrane</keyword>
<sequence length="189" mass="21007">MNREKQIKKISKLLGYLFQLSSYMTLFATLLAIIGIILYNLSSNTTAIPVAFLKDMMAPATSETTFMSFGNPPADLAMVAFNIESITIVALCLAYFLLSRKALNIFKTIVNCRTPFTLTLVSQIRKISVLILMTCLWIPIIKGSVLLIFTHGGQFTIDLGGIVLTLIIYGISLIFEYGLLLQREVDEIV</sequence>
<evidence type="ECO:0000256" key="1">
    <source>
        <dbReference type="SAM" id="Phobius"/>
    </source>
</evidence>
<reference evidence="2 5" key="3">
    <citation type="journal article" date="2022" name="Microbiol. Res.">
        <title>Comparative genome analysis, predicted lifestyle and antimicrobial strategies of Lactococcus carnosus and Lactococcus paracarnosus isolated from meat.</title>
        <authorList>
            <person name="Werum V."/>
            <person name="Ehrmann M."/>
            <person name="Vogel R."/>
            <person name="Hilgarth M."/>
        </authorList>
    </citation>
    <scope>NUCLEOTIDE SEQUENCE [LARGE SCALE GENOMIC DNA]</scope>
    <source>
        <strain evidence="2 5">TMW21897</strain>
    </source>
</reference>
<reference evidence="3 4" key="1">
    <citation type="submission" date="2016-09" db="EMBL/GenBank/DDBJ databases">
        <title>Lactic acid bacteria from MAP meat Genome sequencing and assembly.</title>
        <authorList>
            <person name="Behr J."/>
            <person name="Hilgarth M."/>
            <person name="Vogel R.F."/>
        </authorList>
    </citation>
    <scope>NUCLEOTIDE SEQUENCE [LARGE SCALE GENOMIC DNA]</scope>
    <source>
        <strain evidence="3 4">TMW21615</strain>
    </source>
</reference>
<keyword evidence="1" id="KW-0812">Transmembrane</keyword>